<reference evidence="8" key="1">
    <citation type="journal article" date="2019" name="Int. J. Syst. Evol. Microbiol.">
        <title>The Global Catalogue of Microorganisms (GCM) 10K type strain sequencing project: providing services to taxonomists for standard genome sequencing and annotation.</title>
        <authorList>
            <consortium name="The Broad Institute Genomics Platform"/>
            <consortium name="The Broad Institute Genome Sequencing Center for Infectious Disease"/>
            <person name="Wu L."/>
            <person name="Ma J."/>
        </authorList>
    </citation>
    <scope>NUCLEOTIDE SEQUENCE [LARGE SCALE GENOMIC DNA]</scope>
    <source>
        <strain evidence="8">CECT 8482</strain>
    </source>
</reference>
<evidence type="ECO:0000256" key="4">
    <source>
        <dbReference type="ARBA" id="ARBA00022691"/>
    </source>
</evidence>
<proteinExistence type="predicted"/>
<keyword evidence="5" id="KW-0680">Restriction system</keyword>
<keyword evidence="2 7" id="KW-0489">Methyltransferase</keyword>
<keyword evidence="8" id="KW-1185">Reference proteome</keyword>
<dbReference type="GO" id="GO:0032259">
    <property type="term" value="P:methylation"/>
    <property type="evidence" value="ECO:0007669"/>
    <property type="project" value="UniProtKB-KW"/>
</dbReference>
<keyword evidence="4" id="KW-0949">S-adenosyl-L-methionine</keyword>
<sequence length="177" mass="19531">MWDVEPLTVTQGRHVGLLWASPDCKHFSKAKGGAPRDRNIRDLAWVVVRWAKWAKPDVICMENVEEFTTWGPVDNDGQPIKEFAGQTFDDFINGLKAAGYRVQWRELRACDYGAPTIASAGFLLRAAMDAPSSGQRPRMAILHRQRSKRASSRLGSAPTAALTGLCLAPRSSTPAPR</sequence>
<dbReference type="Gene3D" id="3.40.50.150">
    <property type="entry name" value="Vaccinia Virus protein VP39"/>
    <property type="match status" value="1"/>
</dbReference>
<dbReference type="PANTHER" id="PTHR10629">
    <property type="entry name" value="CYTOSINE-SPECIFIC METHYLTRANSFERASE"/>
    <property type="match status" value="1"/>
</dbReference>
<evidence type="ECO:0000256" key="1">
    <source>
        <dbReference type="ARBA" id="ARBA00011975"/>
    </source>
</evidence>
<accession>A0ABT8D621</accession>
<comment type="caution">
    <text evidence="7">The sequence shown here is derived from an EMBL/GenBank/DDBJ whole genome shotgun (WGS) entry which is preliminary data.</text>
</comment>
<dbReference type="InterPro" id="IPR029063">
    <property type="entry name" value="SAM-dependent_MTases_sf"/>
</dbReference>
<organism evidence="7 8">
    <name type="scientific">Paracoccus cavernae</name>
    <dbReference type="NCBI Taxonomy" id="1571207"/>
    <lineage>
        <taxon>Bacteria</taxon>
        <taxon>Pseudomonadati</taxon>
        <taxon>Pseudomonadota</taxon>
        <taxon>Alphaproteobacteria</taxon>
        <taxon>Rhodobacterales</taxon>
        <taxon>Paracoccaceae</taxon>
        <taxon>Paracoccus</taxon>
    </lineage>
</organism>
<evidence type="ECO:0000313" key="7">
    <source>
        <dbReference type="EMBL" id="MDN3712202.1"/>
    </source>
</evidence>
<name>A0ABT8D621_9RHOB</name>
<dbReference type="InterPro" id="IPR050390">
    <property type="entry name" value="C5-Methyltransferase"/>
</dbReference>
<dbReference type="EMBL" id="JAUFRC010000001">
    <property type="protein sequence ID" value="MDN3712202.1"/>
    <property type="molecule type" value="Genomic_DNA"/>
</dbReference>
<dbReference type="Pfam" id="PF00145">
    <property type="entry name" value="DNA_methylase"/>
    <property type="match status" value="1"/>
</dbReference>
<evidence type="ECO:0000256" key="5">
    <source>
        <dbReference type="ARBA" id="ARBA00022747"/>
    </source>
</evidence>
<protein>
    <recommendedName>
        <fullName evidence="1">DNA (cytosine-5-)-methyltransferase</fullName>
        <ecNumber evidence="1">2.1.1.37</ecNumber>
    </recommendedName>
</protein>
<dbReference type="InterPro" id="IPR001525">
    <property type="entry name" value="C5_MeTfrase"/>
</dbReference>
<gene>
    <name evidence="7" type="ORF">QWZ10_11065</name>
</gene>
<evidence type="ECO:0000256" key="3">
    <source>
        <dbReference type="ARBA" id="ARBA00022679"/>
    </source>
</evidence>
<keyword evidence="3" id="KW-0808">Transferase</keyword>
<dbReference type="GO" id="GO:0008168">
    <property type="term" value="F:methyltransferase activity"/>
    <property type="evidence" value="ECO:0007669"/>
    <property type="project" value="UniProtKB-KW"/>
</dbReference>
<dbReference type="SUPFAM" id="SSF53335">
    <property type="entry name" value="S-adenosyl-L-methionine-dependent methyltransferases"/>
    <property type="match status" value="1"/>
</dbReference>
<evidence type="ECO:0000313" key="8">
    <source>
        <dbReference type="Proteomes" id="UP001243846"/>
    </source>
</evidence>
<dbReference type="Proteomes" id="UP001243846">
    <property type="component" value="Unassembled WGS sequence"/>
</dbReference>
<comment type="catalytic activity">
    <reaction evidence="6">
        <text>a 2'-deoxycytidine in DNA + S-adenosyl-L-methionine = a 5-methyl-2'-deoxycytidine in DNA + S-adenosyl-L-homocysteine + H(+)</text>
        <dbReference type="Rhea" id="RHEA:13681"/>
        <dbReference type="Rhea" id="RHEA-COMP:11369"/>
        <dbReference type="Rhea" id="RHEA-COMP:11370"/>
        <dbReference type="ChEBI" id="CHEBI:15378"/>
        <dbReference type="ChEBI" id="CHEBI:57856"/>
        <dbReference type="ChEBI" id="CHEBI:59789"/>
        <dbReference type="ChEBI" id="CHEBI:85452"/>
        <dbReference type="ChEBI" id="CHEBI:85454"/>
        <dbReference type="EC" id="2.1.1.37"/>
    </reaction>
</comment>
<evidence type="ECO:0000256" key="2">
    <source>
        <dbReference type="ARBA" id="ARBA00022603"/>
    </source>
</evidence>
<dbReference type="EC" id="2.1.1.37" evidence="1"/>
<dbReference type="PANTHER" id="PTHR10629:SF52">
    <property type="entry name" value="DNA (CYTOSINE-5)-METHYLTRANSFERASE 1"/>
    <property type="match status" value="1"/>
</dbReference>
<evidence type="ECO:0000256" key="6">
    <source>
        <dbReference type="ARBA" id="ARBA00047422"/>
    </source>
</evidence>